<name>A0AAN9LRV1_CANGL</name>
<gene>
    <name evidence="1" type="ORF">VNO77_19048</name>
</gene>
<sequence>MSLSASSKKRLKTWLWLTAPKRQIHGCRRKETFAPLENQPHSRRRAIISCSQKLALFRTYSSFTSTKRKLSHLLKLARSQLDSGSKFSHRSKNQPPSRLAQSSSVSLQKRLVKMSIEAFGSAIAMLKCCYTRTISLYPRANRNHEDRKMPCRLVLLDFILIILKKSRNEPVVILAMVRSCSSSMTLGRAYVSSERLDKRSTPMHQAIPVHVGSMQSPRDLKHWLKVNGERYIPNQVLGLVVGGAYGPSIAWVRTHHTPLFCCRIPSLCHVCRTRQHPCPGQVKLLPLCHAHRT</sequence>
<proteinExistence type="predicted"/>
<evidence type="ECO:0000313" key="2">
    <source>
        <dbReference type="Proteomes" id="UP001367508"/>
    </source>
</evidence>
<keyword evidence="2" id="KW-1185">Reference proteome</keyword>
<comment type="caution">
    <text evidence="1">The sequence shown here is derived from an EMBL/GenBank/DDBJ whole genome shotgun (WGS) entry which is preliminary data.</text>
</comment>
<dbReference type="Proteomes" id="UP001367508">
    <property type="component" value="Unassembled WGS sequence"/>
</dbReference>
<reference evidence="1 2" key="1">
    <citation type="submission" date="2024-01" db="EMBL/GenBank/DDBJ databases">
        <title>The genomes of 5 underutilized Papilionoideae crops provide insights into root nodulation and disease resistanc.</title>
        <authorList>
            <person name="Jiang F."/>
        </authorList>
    </citation>
    <scope>NUCLEOTIDE SEQUENCE [LARGE SCALE GENOMIC DNA]</scope>
    <source>
        <strain evidence="1">LVBAO_FW01</strain>
        <tissue evidence="1">Leaves</tissue>
    </source>
</reference>
<dbReference type="AlphaFoldDB" id="A0AAN9LRV1"/>
<accession>A0AAN9LRV1</accession>
<organism evidence="1 2">
    <name type="scientific">Canavalia gladiata</name>
    <name type="common">Sword bean</name>
    <name type="synonym">Dolichos gladiatus</name>
    <dbReference type="NCBI Taxonomy" id="3824"/>
    <lineage>
        <taxon>Eukaryota</taxon>
        <taxon>Viridiplantae</taxon>
        <taxon>Streptophyta</taxon>
        <taxon>Embryophyta</taxon>
        <taxon>Tracheophyta</taxon>
        <taxon>Spermatophyta</taxon>
        <taxon>Magnoliopsida</taxon>
        <taxon>eudicotyledons</taxon>
        <taxon>Gunneridae</taxon>
        <taxon>Pentapetalae</taxon>
        <taxon>rosids</taxon>
        <taxon>fabids</taxon>
        <taxon>Fabales</taxon>
        <taxon>Fabaceae</taxon>
        <taxon>Papilionoideae</taxon>
        <taxon>50 kb inversion clade</taxon>
        <taxon>NPAAA clade</taxon>
        <taxon>indigoferoid/millettioid clade</taxon>
        <taxon>Phaseoleae</taxon>
        <taxon>Canavalia</taxon>
    </lineage>
</organism>
<evidence type="ECO:0000313" key="1">
    <source>
        <dbReference type="EMBL" id="KAK7338438.1"/>
    </source>
</evidence>
<dbReference type="EMBL" id="JAYMYQ010000004">
    <property type="protein sequence ID" value="KAK7338438.1"/>
    <property type="molecule type" value="Genomic_DNA"/>
</dbReference>
<protein>
    <submittedName>
        <fullName evidence="1">Uncharacterized protein</fullName>
    </submittedName>
</protein>